<dbReference type="EMBL" id="JABZEO010000018">
    <property type="protein sequence ID" value="NVZ11214.1"/>
    <property type="molecule type" value="Genomic_DNA"/>
</dbReference>
<name>A0A850RB58_9GAMM</name>
<evidence type="ECO:0000313" key="2">
    <source>
        <dbReference type="Proteomes" id="UP000592294"/>
    </source>
</evidence>
<dbReference type="Proteomes" id="UP000592294">
    <property type="component" value="Unassembled WGS sequence"/>
</dbReference>
<gene>
    <name evidence="1" type="ORF">HW932_18345</name>
</gene>
<dbReference type="AlphaFoldDB" id="A0A850RB58"/>
<evidence type="ECO:0000313" key="1">
    <source>
        <dbReference type="EMBL" id="NVZ11214.1"/>
    </source>
</evidence>
<organism evidence="1 2">
    <name type="scientific">Allochromatium humboldtianum</name>
    <dbReference type="NCBI Taxonomy" id="504901"/>
    <lineage>
        <taxon>Bacteria</taxon>
        <taxon>Pseudomonadati</taxon>
        <taxon>Pseudomonadota</taxon>
        <taxon>Gammaproteobacteria</taxon>
        <taxon>Chromatiales</taxon>
        <taxon>Chromatiaceae</taxon>
        <taxon>Allochromatium</taxon>
    </lineage>
</organism>
<protein>
    <submittedName>
        <fullName evidence="1">Uncharacterized protein</fullName>
    </submittedName>
</protein>
<sequence>MRTLNEKVAGLMEFFGADSAEAQSAIESVLREQDRDTRHACAEAVIQHGDAPALEMIDRCYAACINARAI</sequence>
<dbReference type="RefSeq" id="WP_176977932.1">
    <property type="nucleotide sequence ID" value="NZ_JABZEO010000018.1"/>
</dbReference>
<reference evidence="1 2" key="1">
    <citation type="submission" date="2020-06" db="EMBL/GenBank/DDBJ databases">
        <title>Whole-genome sequence of Allochromatium humboldtianum DSM 21881, type strain.</title>
        <authorList>
            <person name="Kyndt J.A."/>
            <person name="Meyer T.E."/>
        </authorList>
    </citation>
    <scope>NUCLEOTIDE SEQUENCE [LARGE SCALE GENOMIC DNA]</scope>
    <source>
        <strain evidence="1 2">DSM 21881</strain>
    </source>
</reference>
<comment type="caution">
    <text evidence="1">The sequence shown here is derived from an EMBL/GenBank/DDBJ whole genome shotgun (WGS) entry which is preliminary data.</text>
</comment>
<proteinExistence type="predicted"/>
<keyword evidence="2" id="KW-1185">Reference proteome</keyword>
<accession>A0A850RB58</accession>